<organism evidence="2 3">
    <name type="scientific">Marinoscillum luteum</name>
    <dbReference type="NCBI Taxonomy" id="861051"/>
    <lineage>
        <taxon>Bacteria</taxon>
        <taxon>Pseudomonadati</taxon>
        <taxon>Bacteroidota</taxon>
        <taxon>Cytophagia</taxon>
        <taxon>Cytophagales</taxon>
        <taxon>Reichenbachiellaceae</taxon>
        <taxon>Marinoscillum</taxon>
    </lineage>
</organism>
<dbReference type="InterPro" id="IPR050256">
    <property type="entry name" value="Glycosyltransferase_2"/>
</dbReference>
<gene>
    <name evidence="2" type="ORF">ACHKAR_19525</name>
</gene>
<name>A0ABW7NDE5_9BACT</name>
<dbReference type="InterPro" id="IPR001173">
    <property type="entry name" value="Glyco_trans_2-like"/>
</dbReference>
<accession>A0ABW7NDE5</accession>
<comment type="caution">
    <text evidence="2">The sequence shown here is derived from an EMBL/GenBank/DDBJ whole genome shotgun (WGS) entry which is preliminary data.</text>
</comment>
<dbReference type="Pfam" id="PF00535">
    <property type="entry name" value="Glycos_transf_2"/>
    <property type="match status" value="1"/>
</dbReference>
<dbReference type="RefSeq" id="WP_159581533.1">
    <property type="nucleotide sequence ID" value="NZ_JBIPKE010000020.1"/>
</dbReference>
<protein>
    <submittedName>
        <fullName evidence="2">Glycosyltransferase family 2 protein</fullName>
    </submittedName>
</protein>
<evidence type="ECO:0000259" key="1">
    <source>
        <dbReference type="Pfam" id="PF00535"/>
    </source>
</evidence>
<dbReference type="PANTHER" id="PTHR48090">
    <property type="entry name" value="UNDECAPRENYL-PHOSPHATE 4-DEOXY-4-FORMAMIDO-L-ARABINOSE TRANSFERASE-RELATED"/>
    <property type="match status" value="1"/>
</dbReference>
<evidence type="ECO:0000313" key="3">
    <source>
        <dbReference type="Proteomes" id="UP001610063"/>
    </source>
</evidence>
<reference evidence="2 3" key="1">
    <citation type="journal article" date="2013" name="Int. J. Syst. Evol. Microbiol.">
        <title>Marinoscillum luteum sp. nov., isolated from marine sediment.</title>
        <authorList>
            <person name="Cha I.T."/>
            <person name="Park S.J."/>
            <person name="Kim S.J."/>
            <person name="Kim J.G."/>
            <person name="Jung M.Y."/>
            <person name="Shin K.S."/>
            <person name="Kwon K.K."/>
            <person name="Yang S.H."/>
            <person name="Seo Y.S."/>
            <person name="Rhee S.K."/>
        </authorList>
    </citation>
    <scope>NUCLEOTIDE SEQUENCE [LARGE SCALE GENOMIC DNA]</scope>
    <source>
        <strain evidence="2 3">KCTC 23939</strain>
    </source>
</reference>
<keyword evidence="3" id="KW-1185">Reference proteome</keyword>
<dbReference type="Proteomes" id="UP001610063">
    <property type="component" value="Unassembled WGS sequence"/>
</dbReference>
<evidence type="ECO:0000313" key="2">
    <source>
        <dbReference type="EMBL" id="MFH6985652.1"/>
    </source>
</evidence>
<feature type="domain" description="Glycosyltransferase 2-like" evidence="1">
    <location>
        <begin position="12"/>
        <end position="135"/>
    </location>
</feature>
<dbReference type="SUPFAM" id="SSF53448">
    <property type="entry name" value="Nucleotide-diphospho-sugar transferases"/>
    <property type="match status" value="1"/>
</dbReference>
<sequence>MKSDLHIQRPDLVIPTYNSTEFIAHSLRQVLKHREIFSKIIVVNDASTDATLSALESFKPNIEIISTPTNQGQHHATIEGLKVTSSPYVFTLDDDLPVRLVDLPYLLQHAIREEADLIYASYRGGGLVPKIGSWVVSKIMSLKYRTKVTGSSTRLIHRRTLNRCFEAGFSHFLDHDLLAHASICEFVPLVHQKSQHPSRYSFTQRIALFNQMLQNR</sequence>
<dbReference type="EMBL" id="JBIPKE010000020">
    <property type="protein sequence ID" value="MFH6985652.1"/>
    <property type="molecule type" value="Genomic_DNA"/>
</dbReference>
<dbReference type="CDD" id="cd04179">
    <property type="entry name" value="DPM_DPG-synthase_like"/>
    <property type="match status" value="1"/>
</dbReference>
<dbReference type="Gene3D" id="3.90.550.10">
    <property type="entry name" value="Spore Coat Polysaccharide Biosynthesis Protein SpsA, Chain A"/>
    <property type="match status" value="1"/>
</dbReference>
<proteinExistence type="predicted"/>
<dbReference type="InterPro" id="IPR029044">
    <property type="entry name" value="Nucleotide-diphossugar_trans"/>
</dbReference>